<keyword evidence="6" id="KW-1185">Reference proteome</keyword>
<dbReference type="InterPro" id="IPR036568">
    <property type="entry name" value="GGCT-like_sf"/>
</dbReference>
<dbReference type="InterPro" id="IPR017939">
    <property type="entry name" value="G-Glutamylcylcotransferase"/>
</dbReference>
<protein>
    <recommendedName>
        <fullName evidence="1">gamma-glutamylcyclotransferase</fullName>
        <ecNumber evidence="1">4.3.2.9</ecNumber>
    </recommendedName>
</protein>
<feature type="active site" description="Proton acceptor" evidence="3">
    <location>
        <position position="115"/>
    </location>
</feature>
<evidence type="ECO:0000256" key="3">
    <source>
        <dbReference type="PIRSR" id="PIRSR617939-1"/>
    </source>
</evidence>
<evidence type="ECO:0000256" key="1">
    <source>
        <dbReference type="ARBA" id="ARBA00012346"/>
    </source>
</evidence>
<evidence type="ECO:0000313" key="5">
    <source>
        <dbReference type="EMBL" id="KAB8070353.1"/>
    </source>
</evidence>
<dbReference type="AlphaFoldDB" id="A0A5N5WPD3"/>
<proteinExistence type="predicted"/>
<dbReference type="GO" id="GO:0003839">
    <property type="term" value="F:gamma-glutamylcyclotransferase activity"/>
    <property type="evidence" value="ECO:0007669"/>
    <property type="project" value="UniProtKB-EC"/>
</dbReference>
<sequence>MQDINAKELKHTALLVVSADNMDRRNVPLWYFCYGSNMAQSVFTKKRRINPLCTKVATIKDYVLAFNVLQMPYSEPGMAGIRRRTSDDDTKGTPSVVGVVYQLCESDLARVIATEGGGIAYTVIEVEAVLIEDDSPHPILVWTLVPRMPHPVERLPSSRYMGLLISGAAEQNLPSEYRAFLAVHATLSPSPGRRYAIGKRLFQTFWLPVGFGLQWSLQRLVNSEGVAPVWFVAVVGFLSKTMWLWHDYVHSKIWGRGDGLV</sequence>
<dbReference type="CDD" id="cd06661">
    <property type="entry name" value="GGCT_like"/>
    <property type="match status" value="1"/>
</dbReference>
<feature type="binding site" evidence="4">
    <location>
        <position position="160"/>
    </location>
    <ligand>
        <name>substrate</name>
    </ligand>
</feature>
<organism evidence="5 6">
    <name type="scientific">Aspergillus leporis</name>
    <dbReference type="NCBI Taxonomy" id="41062"/>
    <lineage>
        <taxon>Eukaryota</taxon>
        <taxon>Fungi</taxon>
        <taxon>Dikarya</taxon>
        <taxon>Ascomycota</taxon>
        <taxon>Pezizomycotina</taxon>
        <taxon>Eurotiomycetes</taxon>
        <taxon>Eurotiomycetidae</taxon>
        <taxon>Eurotiales</taxon>
        <taxon>Aspergillaceae</taxon>
        <taxon>Aspergillus</taxon>
        <taxon>Aspergillus subgen. Circumdati</taxon>
    </lineage>
</organism>
<gene>
    <name evidence="5" type="ORF">BDV29DRAFT_160545</name>
</gene>
<dbReference type="PANTHER" id="PTHR12935:SF0">
    <property type="entry name" value="GAMMA-GLUTAMYLCYCLOTRANSFERASE"/>
    <property type="match status" value="1"/>
</dbReference>
<feature type="binding site" evidence="4">
    <location>
        <begin position="31"/>
        <end position="36"/>
    </location>
    <ligand>
        <name>substrate</name>
    </ligand>
</feature>
<evidence type="ECO:0000256" key="2">
    <source>
        <dbReference type="ARBA" id="ARBA00023239"/>
    </source>
</evidence>
<keyword evidence="2" id="KW-0456">Lyase</keyword>
<dbReference type="InterPro" id="IPR013024">
    <property type="entry name" value="GGCT-like"/>
</dbReference>
<dbReference type="EMBL" id="ML732305">
    <property type="protein sequence ID" value="KAB8070353.1"/>
    <property type="molecule type" value="Genomic_DNA"/>
</dbReference>
<accession>A0A5N5WPD3</accession>
<dbReference type="Proteomes" id="UP000326565">
    <property type="component" value="Unassembled WGS sequence"/>
</dbReference>
<evidence type="ECO:0000256" key="4">
    <source>
        <dbReference type="PIRSR" id="PIRSR617939-2"/>
    </source>
</evidence>
<dbReference type="EC" id="4.3.2.9" evidence="1"/>
<reference evidence="5 6" key="1">
    <citation type="submission" date="2019-04" db="EMBL/GenBank/DDBJ databases">
        <title>Friends and foes A comparative genomics study of 23 Aspergillus species from section Flavi.</title>
        <authorList>
            <consortium name="DOE Joint Genome Institute"/>
            <person name="Kjaerbolling I."/>
            <person name="Vesth T."/>
            <person name="Frisvad J.C."/>
            <person name="Nybo J.L."/>
            <person name="Theobald S."/>
            <person name="Kildgaard S."/>
            <person name="Isbrandt T."/>
            <person name="Kuo A."/>
            <person name="Sato A."/>
            <person name="Lyhne E.K."/>
            <person name="Kogle M.E."/>
            <person name="Wiebenga A."/>
            <person name="Kun R.S."/>
            <person name="Lubbers R.J."/>
            <person name="Makela M.R."/>
            <person name="Barry K."/>
            <person name="Chovatia M."/>
            <person name="Clum A."/>
            <person name="Daum C."/>
            <person name="Haridas S."/>
            <person name="He G."/>
            <person name="LaButti K."/>
            <person name="Lipzen A."/>
            <person name="Mondo S."/>
            <person name="Riley R."/>
            <person name="Salamov A."/>
            <person name="Simmons B.A."/>
            <person name="Magnuson J.K."/>
            <person name="Henrissat B."/>
            <person name="Mortensen U.H."/>
            <person name="Larsen T.O."/>
            <person name="Devries R.P."/>
            <person name="Grigoriev I.V."/>
            <person name="Machida M."/>
            <person name="Baker S.E."/>
            <person name="Andersen M.R."/>
        </authorList>
    </citation>
    <scope>NUCLEOTIDE SEQUENCE [LARGE SCALE GENOMIC DNA]</scope>
    <source>
        <strain evidence="5 6">CBS 151.66</strain>
    </source>
</reference>
<dbReference type="Gene3D" id="3.10.490.10">
    <property type="entry name" value="Gamma-glutamyl cyclotransferase-like"/>
    <property type="match status" value="1"/>
</dbReference>
<dbReference type="SUPFAM" id="SSF110857">
    <property type="entry name" value="Gamma-glutamyl cyclotransferase-like"/>
    <property type="match status" value="1"/>
</dbReference>
<dbReference type="PANTHER" id="PTHR12935">
    <property type="entry name" value="GAMMA-GLUTAMYLCYCLOTRANSFERASE"/>
    <property type="match status" value="1"/>
</dbReference>
<dbReference type="OrthoDB" id="2017317at2759"/>
<evidence type="ECO:0000313" key="6">
    <source>
        <dbReference type="Proteomes" id="UP000326565"/>
    </source>
</evidence>
<dbReference type="Pfam" id="PF13772">
    <property type="entry name" value="AIG2_2"/>
    <property type="match status" value="1"/>
</dbReference>
<name>A0A5N5WPD3_9EURO</name>